<dbReference type="InterPro" id="IPR014721">
    <property type="entry name" value="Ribsml_uS5_D2-typ_fold_subgr"/>
</dbReference>
<dbReference type="InterPro" id="IPR001154">
    <property type="entry name" value="TopoII_euk"/>
</dbReference>
<dbReference type="EC" id="5.6.2.2" evidence="5 16"/>
<evidence type="ECO:0000256" key="8">
    <source>
        <dbReference type="ARBA" id="ARBA00022741"/>
    </source>
</evidence>
<comment type="similarity">
    <text evidence="4 16">Belongs to the type II topoisomerase family.</text>
</comment>
<dbReference type="PANTHER" id="PTHR10169:SF38">
    <property type="entry name" value="DNA TOPOISOMERASE 2"/>
    <property type="match status" value="1"/>
</dbReference>
<dbReference type="Pfam" id="PF01751">
    <property type="entry name" value="Toprim"/>
    <property type="match status" value="1"/>
</dbReference>
<dbReference type="Proteomes" id="UP000256964">
    <property type="component" value="Unassembled WGS sequence"/>
</dbReference>
<dbReference type="Gene3D" id="3.90.199.10">
    <property type="entry name" value="Topoisomerase II, domain 5"/>
    <property type="match status" value="1"/>
</dbReference>
<dbReference type="InterPro" id="IPR013760">
    <property type="entry name" value="Topo_IIA-like_dom_sf"/>
</dbReference>
<evidence type="ECO:0000256" key="10">
    <source>
        <dbReference type="ARBA" id="ARBA00022842"/>
    </source>
</evidence>
<dbReference type="SUPFAM" id="SSF55874">
    <property type="entry name" value="ATPase domain of HSP90 chaperone/DNA topoisomerase II/histidine kinase"/>
    <property type="match status" value="1"/>
</dbReference>
<keyword evidence="10" id="KW-0460">Magnesium</keyword>
<feature type="region of interest" description="Disordered" evidence="18">
    <location>
        <begin position="1"/>
        <end position="99"/>
    </location>
</feature>
<dbReference type="Pfam" id="PF16898">
    <property type="entry name" value="TOPRIM_C"/>
    <property type="match status" value="1"/>
</dbReference>
<dbReference type="Pfam" id="PF00204">
    <property type="entry name" value="DNA_gyraseB"/>
    <property type="match status" value="1"/>
</dbReference>
<evidence type="ECO:0000256" key="7">
    <source>
        <dbReference type="ARBA" id="ARBA00022723"/>
    </source>
</evidence>
<evidence type="ECO:0000256" key="2">
    <source>
        <dbReference type="ARBA" id="ARBA00001913"/>
    </source>
</evidence>
<evidence type="ECO:0000256" key="3">
    <source>
        <dbReference type="ARBA" id="ARBA00001946"/>
    </source>
</evidence>
<dbReference type="GO" id="GO:0005634">
    <property type="term" value="C:nucleus"/>
    <property type="evidence" value="ECO:0007669"/>
    <property type="project" value="TreeGrafter"/>
</dbReference>
<feature type="region of interest" description="Disordered" evidence="18">
    <location>
        <begin position="1519"/>
        <end position="1538"/>
    </location>
</feature>
<comment type="subunit">
    <text evidence="16">Homodimer.</text>
</comment>
<dbReference type="InterPro" id="IPR003594">
    <property type="entry name" value="HATPase_dom"/>
</dbReference>
<dbReference type="InterPro" id="IPR031660">
    <property type="entry name" value="TOPRIM_C"/>
</dbReference>
<protein>
    <recommendedName>
        <fullName evidence="6 16">DNA topoisomerase 2</fullName>
        <ecNumber evidence="5 16">5.6.2.2</ecNumber>
    </recommendedName>
</protein>
<dbReference type="GO" id="GO:0006265">
    <property type="term" value="P:DNA topological change"/>
    <property type="evidence" value="ECO:0007669"/>
    <property type="project" value="UniProtKB-UniRule"/>
</dbReference>
<proteinExistence type="inferred from homology"/>
<comment type="function">
    <text evidence="14 16">Control of topological states of DNA by transient breakage and subsequent rejoining of DNA strands. Topoisomerase II makes double-strand breaks.</text>
</comment>
<evidence type="ECO:0000256" key="18">
    <source>
        <dbReference type="SAM" id="MobiDB-lite"/>
    </source>
</evidence>
<dbReference type="GO" id="GO:0000712">
    <property type="term" value="P:resolution of meiotic recombination intermediates"/>
    <property type="evidence" value="ECO:0007669"/>
    <property type="project" value="TreeGrafter"/>
</dbReference>
<feature type="coiled-coil region" evidence="17">
    <location>
        <begin position="1188"/>
        <end position="1215"/>
    </location>
</feature>
<comment type="catalytic activity">
    <reaction evidence="1 15 16">
        <text>ATP-dependent breakage, passage and rejoining of double-stranded DNA.</text>
        <dbReference type="EC" id="5.6.2.2"/>
    </reaction>
</comment>
<feature type="compositionally biased region" description="Basic residues" evidence="18">
    <location>
        <begin position="1253"/>
        <end position="1268"/>
    </location>
</feature>
<evidence type="ECO:0000256" key="17">
    <source>
        <dbReference type="SAM" id="Coils"/>
    </source>
</evidence>
<keyword evidence="22" id="KW-1185">Reference proteome</keyword>
<dbReference type="FunFam" id="3.90.199.10:FF:000002">
    <property type="entry name" value="DNA topoisomerase 2"/>
    <property type="match status" value="1"/>
</dbReference>
<feature type="domain" description="Topo IIA-type catalytic" evidence="20">
    <location>
        <begin position="776"/>
        <end position="1225"/>
    </location>
</feature>
<evidence type="ECO:0000256" key="9">
    <source>
        <dbReference type="ARBA" id="ARBA00022840"/>
    </source>
</evidence>
<dbReference type="CDD" id="cd03365">
    <property type="entry name" value="TOPRIM_TopoIIA"/>
    <property type="match status" value="1"/>
</dbReference>
<evidence type="ECO:0000256" key="12">
    <source>
        <dbReference type="ARBA" id="ARBA00023125"/>
    </source>
</evidence>
<dbReference type="EMBL" id="KZ857394">
    <property type="protein sequence ID" value="RDX51518.1"/>
    <property type="molecule type" value="Genomic_DNA"/>
</dbReference>
<dbReference type="InterPro" id="IPR013506">
    <property type="entry name" value="Topo_IIA_bsu_dom2"/>
</dbReference>
<feature type="compositionally biased region" description="Low complexity" evidence="18">
    <location>
        <begin position="1444"/>
        <end position="1473"/>
    </location>
</feature>
<dbReference type="PROSITE" id="PS00177">
    <property type="entry name" value="TOPOISOMERASE_II"/>
    <property type="match status" value="1"/>
</dbReference>
<dbReference type="PANTHER" id="PTHR10169">
    <property type="entry name" value="DNA TOPOISOMERASE/GYRASE"/>
    <property type="match status" value="1"/>
</dbReference>
<dbReference type="InterPro" id="IPR050634">
    <property type="entry name" value="DNA_Topoisomerase_II"/>
</dbReference>
<sequence>MSDSEEHFDLDVSGSESEDYAPAPKKTTKAAPKKAAAKAAPKAAAKPKASKKATKVLVDKDDNADSDGDDDRADEDPASAAGPSAPAPAAPGKKKTASETYTKLSQLEHILKRPDSYIGSVETITAMMWAWDSENKRMVYREIKYVPGFFKIVDEILVNAADNKINDPTMDTIKVTIDVENNTISVYNNGKGIPIEMHSKEKIYIPELIFGHLLSSSNYDDDEKKLTGGRNGYGAKLANIYSTEFTVETADKVSGQKYYQTWTDNMSKMGKAKILKNGRGEEYTRITFKPDLKRFGMDSIDEDTVSLLKKRVLDLAGTVKDVKVFLNDERLKIKNFKQYVELFLNSAAESAAETSGGAAQAKQTIIYEAIGTRWEVAFAVSEGSFQQVSFANSISTSKGGTHVNYIADQLAKNLITAISKKNKAAAVKPAQIKNHMWIFVNALIENPTFDSQTKETLTLPASKFGSKPNLSEDFMKKVAKSSIVDHVLNWAKFKADQQMKKTDGNRRTRLTGMTKLSDANNAGTRKAGDCTLILTEGDSARALAIAGLGVVGRDNFGVFPLRGKLLNVRDAKHDQIMKNEEIQAIKKIMGLQHNKEYTDTASLRYGRLMLMTDQDHDGSHIKGLLINYLDHFYPSLLKVDKFLVEFITPVVRVWKGKEIINFYTIPEYEMWLEATPNSHKWEHKYYKGLGTSKDEDARDYFRDMKRHMIPFSTTRDGDRELIELAFSKKKADDRKEWLRQFKPGTYLDHTQREIPLSDFINRELILFSMADNIRSIPSVVDGLKPGQRKVIWSCFKRNLKKEIKVAQLVGYVSEVSAYHHGEASLMATIINLAQDFVGGNNMNLLLPNGQFGTRDQGGKDHAAARYIFTELAPVIRNVMHPADDAILTYQQDDGRQVEPEWYMPIIPMVLVNGAEGIGTGWSTTVPSFNPEDIVANIRRLMNGEEQVPMLPWWRGFSGTIKKVGDHKYDVLGTVKKLDDTTVEITELPIHRWTQNFKAELEAMCGEKGDGPIKDYKEYHNNMNVHFVITMSEKELEKAEKQGLHEFFKLTTKINTSNMVCFDFDGKIKKYSSAEEIIEDFYPKRLAYYQKRKDFLANELQNQLDKLNNQARFIKMIVDKELVVSNRRKADIVAELRKRQFRPFPKVVKAKAAGETEEVVEEDEDDSGNVDSSTEKITDYDYLLGMAIWSLTKEKIDKLLQQAKEKEEELLVLLALTPIEIWQTDLDAFLSQWRQTCEDWEAKLCAAEAEQGTKKGKKKAAKLGFKPKKPKAEDEDDDFNPTKPAPKARKASEAKKPASAVPSGSNVTIKKDESDDDVPPPPKKRAPAKKAVTKVEDDSDIEMVEAPPKPAPRKRAAAAKANSDSEFDSPPSSKDKGKAKAKNGSVGKRKSLDNDLDDSDDDKPIKPAAKKKKPSPVGDDDDEIMEVDPPKKNGKQAAITDFLGKSAPPAKKAPTARKPSSSSQASKSKAAPAKKPAKKVVESEDDFDDDDDVPPPPPKRSDAPRRAAAARAVARTVSKYVEISSGDEDDNGSNFEDFD</sequence>
<dbReference type="FunFam" id="3.30.230.10:FF:000008">
    <property type="entry name" value="DNA topoisomerase 2"/>
    <property type="match status" value="1"/>
</dbReference>
<dbReference type="GO" id="GO:0005524">
    <property type="term" value="F:ATP binding"/>
    <property type="evidence" value="ECO:0007669"/>
    <property type="project" value="UniProtKB-UniRule"/>
</dbReference>
<keyword evidence="7" id="KW-0479">Metal-binding</keyword>
<dbReference type="Gene3D" id="1.10.268.10">
    <property type="entry name" value="Topoisomerase, domain 3"/>
    <property type="match status" value="1"/>
</dbReference>
<organism evidence="21 22">
    <name type="scientific">Lentinus brumalis</name>
    <dbReference type="NCBI Taxonomy" id="2498619"/>
    <lineage>
        <taxon>Eukaryota</taxon>
        <taxon>Fungi</taxon>
        <taxon>Dikarya</taxon>
        <taxon>Basidiomycota</taxon>
        <taxon>Agaricomycotina</taxon>
        <taxon>Agaricomycetes</taxon>
        <taxon>Polyporales</taxon>
        <taxon>Polyporaceae</taxon>
        <taxon>Lentinus</taxon>
    </lineage>
</organism>
<evidence type="ECO:0000259" key="20">
    <source>
        <dbReference type="PROSITE" id="PS52040"/>
    </source>
</evidence>
<dbReference type="PROSITE" id="PS50880">
    <property type="entry name" value="TOPRIM"/>
    <property type="match status" value="1"/>
</dbReference>
<dbReference type="FunFam" id="3.40.50.670:FF:000001">
    <property type="entry name" value="DNA topoisomerase 2"/>
    <property type="match status" value="2"/>
</dbReference>
<dbReference type="CDD" id="cd16930">
    <property type="entry name" value="HATPase_TopII-like"/>
    <property type="match status" value="1"/>
</dbReference>
<feature type="compositionally biased region" description="Acidic residues" evidence="18">
    <location>
        <begin position="64"/>
        <end position="77"/>
    </location>
</feature>
<dbReference type="PRINTS" id="PR01158">
    <property type="entry name" value="TOPISMRASEII"/>
</dbReference>
<evidence type="ECO:0000256" key="4">
    <source>
        <dbReference type="ARBA" id="ARBA00011080"/>
    </source>
</evidence>
<evidence type="ECO:0000259" key="19">
    <source>
        <dbReference type="PROSITE" id="PS50880"/>
    </source>
</evidence>
<dbReference type="CDD" id="cd03481">
    <property type="entry name" value="TopoIIA_Trans_ScTopoIIA"/>
    <property type="match status" value="1"/>
</dbReference>
<dbReference type="PROSITE" id="PS52040">
    <property type="entry name" value="TOPO_IIA"/>
    <property type="match status" value="1"/>
</dbReference>
<reference evidence="21 22" key="1">
    <citation type="journal article" date="2018" name="Biotechnol. Biofuels">
        <title>Integrative visual omics of the white-rot fungus Polyporus brumalis exposes the biotechnological potential of its oxidative enzymes for delignifying raw plant biomass.</title>
        <authorList>
            <person name="Miyauchi S."/>
            <person name="Rancon A."/>
            <person name="Drula E."/>
            <person name="Hage H."/>
            <person name="Chaduli D."/>
            <person name="Favel A."/>
            <person name="Grisel S."/>
            <person name="Henrissat B."/>
            <person name="Herpoel-Gimbert I."/>
            <person name="Ruiz-Duenas F.J."/>
            <person name="Chevret D."/>
            <person name="Hainaut M."/>
            <person name="Lin J."/>
            <person name="Wang M."/>
            <person name="Pangilinan J."/>
            <person name="Lipzen A."/>
            <person name="Lesage-Meessen L."/>
            <person name="Navarro D."/>
            <person name="Riley R."/>
            <person name="Grigoriev I.V."/>
            <person name="Zhou S."/>
            <person name="Raouche S."/>
            <person name="Rosso M.N."/>
        </authorList>
    </citation>
    <scope>NUCLEOTIDE SEQUENCE [LARGE SCALE GENOMIC DNA]</scope>
    <source>
        <strain evidence="21 22">BRFM 1820</strain>
    </source>
</reference>
<keyword evidence="9 16" id="KW-0067">ATP-binding</keyword>
<evidence type="ECO:0000256" key="11">
    <source>
        <dbReference type="ARBA" id="ARBA00023029"/>
    </source>
</evidence>
<evidence type="ECO:0000313" key="21">
    <source>
        <dbReference type="EMBL" id="RDX51518.1"/>
    </source>
</evidence>
<dbReference type="InterPro" id="IPR013758">
    <property type="entry name" value="Topo_IIA_A/C_ab"/>
</dbReference>
<comment type="cofactor">
    <cofactor evidence="3">
        <name>Mg(2+)</name>
        <dbReference type="ChEBI" id="CHEBI:18420"/>
    </cofactor>
</comment>
<dbReference type="InterPro" id="IPR006171">
    <property type="entry name" value="TOPRIM_dom"/>
</dbReference>
<dbReference type="PRINTS" id="PR00418">
    <property type="entry name" value="TPI2FAMILY"/>
</dbReference>
<feature type="compositionally biased region" description="Acidic residues" evidence="18">
    <location>
        <begin position="1524"/>
        <end position="1538"/>
    </location>
</feature>
<feature type="active site" description="O-(5'-phospho-DNA)-tyrosine intermediate" evidence="15">
    <location>
        <position position="866"/>
    </location>
</feature>
<keyword evidence="12 15" id="KW-0238">DNA-binding</keyword>
<dbReference type="GO" id="GO:0000819">
    <property type="term" value="P:sister chromatid segregation"/>
    <property type="evidence" value="ECO:0007669"/>
    <property type="project" value="TreeGrafter"/>
</dbReference>
<dbReference type="InterPro" id="IPR013759">
    <property type="entry name" value="Topo_IIA_B_C"/>
</dbReference>
<evidence type="ECO:0000256" key="16">
    <source>
        <dbReference type="RuleBase" id="RU362094"/>
    </source>
</evidence>
<dbReference type="CDD" id="cd00187">
    <property type="entry name" value="TOP4c"/>
    <property type="match status" value="1"/>
</dbReference>
<dbReference type="InterPro" id="IPR013757">
    <property type="entry name" value="Topo_IIA_A_a_sf"/>
</dbReference>
<dbReference type="STRING" id="139420.A0A371DG81"/>
<feature type="compositionally biased region" description="Low complexity" evidence="18">
    <location>
        <begin position="37"/>
        <end position="47"/>
    </location>
</feature>
<dbReference type="InterPro" id="IPR002205">
    <property type="entry name" value="Topo_IIA_dom_A"/>
</dbReference>
<keyword evidence="13 15" id="KW-0413">Isomerase</keyword>
<accession>A0A371DG81</accession>
<dbReference type="OrthoDB" id="276498at2759"/>
<feature type="compositionally biased region" description="Basic residues" evidence="18">
    <location>
        <begin position="1321"/>
        <end position="1331"/>
    </location>
</feature>
<dbReference type="Pfam" id="PF02518">
    <property type="entry name" value="HATPase_c"/>
    <property type="match status" value="1"/>
</dbReference>
<comment type="cofactor">
    <cofactor evidence="2">
        <name>Ca(2+)</name>
        <dbReference type="ChEBI" id="CHEBI:29108"/>
    </cofactor>
</comment>
<dbReference type="InterPro" id="IPR001241">
    <property type="entry name" value="Topo_IIA"/>
</dbReference>
<dbReference type="Gene3D" id="3.40.50.670">
    <property type="match status" value="1"/>
</dbReference>
<dbReference type="Gene3D" id="3.30.565.10">
    <property type="entry name" value="Histidine kinase-like ATPase, C-terminal domain"/>
    <property type="match status" value="1"/>
</dbReference>
<dbReference type="Gene3D" id="3.30.1490.30">
    <property type="match status" value="1"/>
</dbReference>
<feature type="compositionally biased region" description="Basic and acidic residues" evidence="18">
    <location>
        <begin position="1"/>
        <end position="10"/>
    </location>
</feature>
<dbReference type="FunFam" id="3.30.1360.40:FF:000003">
    <property type="entry name" value="DNA topoisomerase 2"/>
    <property type="match status" value="1"/>
</dbReference>
<gene>
    <name evidence="21" type="ORF">OH76DRAFT_1463214</name>
</gene>
<dbReference type="InterPro" id="IPR036890">
    <property type="entry name" value="HATPase_C_sf"/>
</dbReference>
<dbReference type="SUPFAM" id="SSF54211">
    <property type="entry name" value="Ribosomal protein S5 domain 2-like"/>
    <property type="match status" value="1"/>
</dbReference>
<feature type="domain" description="Toprim" evidence="19">
    <location>
        <begin position="530"/>
        <end position="647"/>
    </location>
</feature>
<dbReference type="InterPro" id="IPR020568">
    <property type="entry name" value="Ribosomal_Su5_D2-typ_SF"/>
</dbReference>
<dbReference type="FunFam" id="3.30.565.10:FF:000004">
    <property type="entry name" value="DNA topoisomerase 2"/>
    <property type="match status" value="1"/>
</dbReference>
<keyword evidence="11 15" id="KW-0799">Topoisomerase</keyword>
<dbReference type="GO" id="GO:0003677">
    <property type="term" value="F:DNA binding"/>
    <property type="evidence" value="ECO:0007669"/>
    <property type="project" value="UniProtKB-UniRule"/>
</dbReference>
<keyword evidence="17" id="KW-0175">Coiled coil</keyword>
<dbReference type="SMART" id="SM00434">
    <property type="entry name" value="TOP4c"/>
    <property type="match status" value="1"/>
</dbReference>
<feature type="compositionally biased region" description="Acidic residues" evidence="18">
    <location>
        <begin position="1482"/>
        <end position="1492"/>
    </location>
</feature>
<feature type="region of interest" description="Disordered" evidence="18">
    <location>
        <begin position="1248"/>
        <end position="1513"/>
    </location>
</feature>
<evidence type="ECO:0000256" key="5">
    <source>
        <dbReference type="ARBA" id="ARBA00012895"/>
    </source>
</evidence>
<evidence type="ECO:0000256" key="1">
    <source>
        <dbReference type="ARBA" id="ARBA00000185"/>
    </source>
</evidence>
<dbReference type="InterPro" id="IPR018522">
    <property type="entry name" value="TopoIIA_CS"/>
</dbReference>
<dbReference type="Pfam" id="PF00521">
    <property type="entry name" value="DNA_topoisoIV"/>
    <property type="match status" value="1"/>
</dbReference>
<name>A0A371DG81_9APHY</name>
<dbReference type="GO" id="GO:0003918">
    <property type="term" value="F:DNA topoisomerase type II (double strand cut, ATP-hydrolyzing) activity"/>
    <property type="evidence" value="ECO:0007669"/>
    <property type="project" value="UniProtKB-UniRule"/>
</dbReference>
<dbReference type="InterPro" id="IPR034157">
    <property type="entry name" value="TOPRIM_TopoII"/>
</dbReference>
<dbReference type="SMART" id="SM00387">
    <property type="entry name" value="HATPase_c"/>
    <property type="match status" value="1"/>
</dbReference>
<dbReference type="FunFam" id="3.30.1490.30:FF:000001">
    <property type="entry name" value="DNA topoisomerase 2"/>
    <property type="match status" value="1"/>
</dbReference>
<feature type="coiled-coil region" evidence="17">
    <location>
        <begin position="1089"/>
        <end position="1116"/>
    </location>
</feature>
<dbReference type="SUPFAM" id="SSF56719">
    <property type="entry name" value="Type II DNA topoisomerase"/>
    <property type="match status" value="1"/>
</dbReference>
<evidence type="ECO:0000256" key="14">
    <source>
        <dbReference type="ARBA" id="ARBA00053943"/>
    </source>
</evidence>
<evidence type="ECO:0000256" key="13">
    <source>
        <dbReference type="ARBA" id="ARBA00023235"/>
    </source>
</evidence>
<dbReference type="GO" id="GO:0046872">
    <property type="term" value="F:metal ion binding"/>
    <property type="evidence" value="ECO:0007669"/>
    <property type="project" value="UniProtKB-KW"/>
</dbReference>
<feature type="compositionally biased region" description="Basic residues" evidence="18">
    <location>
        <begin position="26"/>
        <end position="36"/>
    </location>
</feature>
<dbReference type="SMART" id="SM00433">
    <property type="entry name" value="TOP2c"/>
    <property type="match status" value="1"/>
</dbReference>
<evidence type="ECO:0000313" key="22">
    <source>
        <dbReference type="Proteomes" id="UP000256964"/>
    </source>
</evidence>
<evidence type="ECO:0000256" key="6">
    <source>
        <dbReference type="ARBA" id="ARBA00019635"/>
    </source>
</evidence>
<evidence type="ECO:0000256" key="15">
    <source>
        <dbReference type="PROSITE-ProRule" id="PRU01384"/>
    </source>
</evidence>
<keyword evidence="8 16" id="KW-0547">Nucleotide-binding</keyword>
<dbReference type="Gene3D" id="3.30.230.10">
    <property type="match status" value="1"/>
</dbReference>
<dbReference type="Gene3D" id="3.30.1360.40">
    <property type="match status" value="1"/>
</dbReference>